<accession>A0ABY9TPX7</accession>
<evidence type="ECO:0000313" key="2">
    <source>
        <dbReference type="Proteomes" id="UP001248581"/>
    </source>
</evidence>
<proteinExistence type="predicted"/>
<dbReference type="EMBL" id="CP134146">
    <property type="protein sequence ID" value="WNC69800.1"/>
    <property type="molecule type" value="Genomic_DNA"/>
</dbReference>
<sequence>MDNNNSNKAVPHSKRIANTDTDQYYQSEQSLQQHVDHSLAHQEIETPFHFRHCCWFCQEPSQLRLLFPSTQQRLIDCPHQPISVPICRECKSLANTSQAVDIYRCREQIKKALAKRYQKHLAIGKNWTKQELENAGFEGGNFEGFAKSGWAMFEIARDRVNFSGWPVWCNGEQIEDTTLGKQFVFDGVTYSDLNQAVDFYVKTFNLHKDFLLECINIVGVERFGYAIRYARLYIGYTAEARREILKDLSAQERSN</sequence>
<dbReference type="Proteomes" id="UP001248581">
    <property type="component" value="Chromosome"/>
</dbReference>
<keyword evidence="2" id="KW-1185">Reference proteome</keyword>
<evidence type="ECO:0000313" key="1">
    <source>
        <dbReference type="EMBL" id="WNC69800.1"/>
    </source>
</evidence>
<name>A0ABY9TPX7_9GAMM</name>
<protein>
    <submittedName>
        <fullName evidence="1">Uncharacterized protein</fullName>
    </submittedName>
</protein>
<gene>
    <name evidence="1" type="ORF">RI845_06575</name>
</gene>
<organism evidence="1 2">
    <name type="scientific">Thalassotalea nanhaiensis</name>
    <dbReference type="NCBI Taxonomy" id="3065648"/>
    <lineage>
        <taxon>Bacteria</taxon>
        <taxon>Pseudomonadati</taxon>
        <taxon>Pseudomonadota</taxon>
        <taxon>Gammaproteobacteria</taxon>
        <taxon>Alteromonadales</taxon>
        <taxon>Colwelliaceae</taxon>
        <taxon>Thalassotalea</taxon>
    </lineage>
</organism>
<dbReference type="RefSeq" id="WP_348388942.1">
    <property type="nucleotide sequence ID" value="NZ_CP134146.1"/>
</dbReference>
<reference evidence="2" key="1">
    <citation type="submission" date="2023-09" db="EMBL/GenBank/DDBJ databases">
        <authorList>
            <person name="Li S."/>
            <person name="Li X."/>
            <person name="Zhang C."/>
            <person name="Zhao Z."/>
        </authorList>
    </citation>
    <scope>NUCLEOTIDE SEQUENCE [LARGE SCALE GENOMIC DNA]</scope>
    <source>
        <strain evidence="2">SQ345</strain>
    </source>
</reference>